<sequence length="590" mass="63221">MMKKTIHLLALGVLLNAGVYAQSVEDGVKAYYNGNYASAVNILEKHGDKQEAAYWLAESYFSQGKTALAKAAVDKAIAAKPGDPFTLVAKGHYLLLENKAAEASQSFEAAIAAAGKKDEDKAMILNAVGNAVTKVYNNIDKVGDIKYAVTKLEEAKNLVMGMKEKNRPAQLLADINTNLADATLKANPGDGSKAFVLYQDAMNADPTFAKAEFRKAMIFKSQKNTELYLQTLEKASAANPANVAVLEELYNYYSFTAQDAVKAKPYGDKIVALLPPGPNVEYFKAAGSYFAKDYTGAITIGKDIIAKAGEQADPRTYKLIAYSLIANKDTAAAIPFVEDYFKNQAKDQISSFDYALKATALSNTPGKEAEVIKTYMEAAAADTTVAGKVEILEEGAKNFAKSGKGVLAGDLYAKILEIKPADKLTINDYFNAGYTGYYKSGQYDKAWKVFDAARTKFPNWNYGYMLAAGSSKVFDSTNAQNIMVPDAEKYIAYLQSPNDTSAATAKRGEIFKTALSLAIFYINDKKDSENGLKYLHVAHDNADDPSAKAQVAEYIKGLGGTPGAPAAGGTTPAAAPATDSTKAPAGGPKK</sequence>
<feature type="region of interest" description="Disordered" evidence="3">
    <location>
        <begin position="561"/>
        <end position="590"/>
    </location>
</feature>
<dbReference type="EMBL" id="CP139960">
    <property type="protein sequence ID" value="WQD40128.1"/>
    <property type="molecule type" value="Genomic_DNA"/>
</dbReference>
<evidence type="ECO:0000256" key="3">
    <source>
        <dbReference type="SAM" id="MobiDB-lite"/>
    </source>
</evidence>
<dbReference type="RefSeq" id="WP_114789512.1">
    <property type="nucleotide sequence ID" value="NZ_CP139960.1"/>
</dbReference>
<feature type="signal peptide" evidence="4">
    <location>
        <begin position="1"/>
        <end position="21"/>
    </location>
</feature>
<dbReference type="Proteomes" id="UP001325680">
    <property type="component" value="Chromosome"/>
</dbReference>
<evidence type="ECO:0000256" key="1">
    <source>
        <dbReference type="ARBA" id="ARBA00022737"/>
    </source>
</evidence>
<dbReference type="PANTHER" id="PTHR44858">
    <property type="entry name" value="TETRATRICOPEPTIDE REPEAT PROTEIN 6"/>
    <property type="match status" value="1"/>
</dbReference>
<evidence type="ECO:0000313" key="6">
    <source>
        <dbReference type="Proteomes" id="UP001325680"/>
    </source>
</evidence>
<keyword evidence="2" id="KW-0802">TPR repeat</keyword>
<dbReference type="InterPro" id="IPR050498">
    <property type="entry name" value="Ycf3"/>
</dbReference>
<keyword evidence="6" id="KW-1185">Reference proteome</keyword>
<keyword evidence="4" id="KW-0732">Signal</keyword>
<keyword evidence="1" id="KW-0677">Repeat</keyword>
<protein>
    <submittedName>
        <fullName evidence="5">Tetratricopeptide repeat protein</fullName>
    </submittedName>
</protein>
<dbReference type="PANTHER" id="PTHR44858:SF1">
    <property type="entry name" value="UDP-N-ACETYLGLUCOSAMINE--PEPTIDE N-ACETYLGLUCOSAMINYLTRANSFERASE SPINDLY-RELATED"/>
    <property type="match status" value="1"/>
</dbReference>
<evidence type="ECO:0000256" key="2">
    <source>
        <dbReference type="ARBA" id="ARBA00022803"/>
    </source>
</evidence>
<reference evidence="5 6" key="1">
    <citation type="submission" date="2023-12" db="EMBL/GenBank/DDBJ databases">
        <title>Genome sequencing and assembly of bacterial species from a model synthetic community.</title>
        <authorList>
            <person name="Hogle S.L."/>
        </authorList>
    </citation>
    <scope>NUCLEOTIDE SEQUENCE [LARGE SCALE GENOMIC DNA]</scope>
    <source>
        <strain evidence="5 6">HAMBI_3031</strain>
    </source>
</reference>
<gene>
    <name evidence="5" type="ORF">U0035_08220</name>
</gene>
<proteinExistence type="predicted"/>
<evidence type="ECO:0000313" key="5">
    <source>
        <dbReference type="EMBL" id="WQD40128.1"/>
    </source>
</evidence>
<feature type="chain" id="PRO_5046290958" evidence="4">
    <location>
        <begin position="22"/>
        <end position="590"/>
    </location>
</feature>
<dbReference type="SUPFAM" id="SSF48452">
    <property type="entry name" value="TPR-like"/>
    <property type="match status" value="1"/>
</dbReference>
<evidence type="ECO:0000256" key="4">
    <source>
        <dbReference type="SAM" id="SignalP"/>
    </source>
</evidence>
<organism evidence="5 6">
    <name type="scientific">Niabella yanshanensis</name>
    <dbReference type="NCBI Taxonomy" id="577386"/>
    <lineage>
        <taxon>Bacteria</taxon>
        <taxon>Pseudomonadati</taxon>
        <taxon>Bacteroidota</taxon>
        <taxon>Chitinophagia</taxon>
        <taxon>Chitinophagales</taxon>
        <taxon>Chitinophagaceae</taxon>
        <taxon>Niabella</taxon>
    </lineage>
</organism>
<dbReference type="Gene3D" id="1.25.40.10">
    <property type="entry name" value="Tetratricopeptide repeat domain"/>
    <property type="match status" value="3"/>
</dbReference>
<name>A0ABZ0WA15_9BACT</name>
<feature type="compositionally biased region" description="Low complexity" evidence="3">
    <location>
        <begin position="563"/>
        <end position="590"/>
    </location>
</feature>
<accession>A0ABZ0WA15</accession>
<dbReference type="InterPro" id="IPR011990">
    <property type="entry name" value="TPR-like_helical_dom_sf"/>
</dbReference>